<name>A0AAE3GV09_9CYAN</name>
<evidence type="ECO:0000313" key="1">
    <source>
        <dbReference type="EMBL" id="MCP2730969.1"/>
    </source>
</evidence>
<protein>
    <submittedName>
        <fullName evidence="1">WG repeat-containing protein</fullName>
    </submittedName>
</protein>
<dbReference type="AlphaFoldDB" id="A0AAE3GV09"/>
<organism evidence="1 2">
    <name type="scientific">Limnofasciculus baicalensis BBK-W-15</name>
    <dbReference type="NCBI Taxonomy" id="2699891"/>
    <lineage>
        <taxon>Bacteria</taxon>
        <taxon>Bacillati</taxon>
        <taxon>Cyanobacteriota</taxon>
        <taxon>Cyanophyceae</taxon>
        <taxon>Coleofasciculales</taxon>
        <taxon>Coleofasciculaceae</taxon>
        <taxon>Limnofasciculus</taxon>
        <taxon>Limnofasciculus baicalensis</taxon>
    </lineage>
</organism>
<accession>A0AAE3GV09</accession>
<dbReference type="EMBL" id="JAMZMM010000263">
    <property type="protein sequence ID" value="MCP2730969.1"/>
    <property type="molecule type" value="Genomic_DNA"/>
</dbReference>
<reference evidence="1" key="1">
    <citation type="submission" date="2022-06" db="EMBL/GenBank/DDBJ databases">
        <title>New cyanobacteria of genus Symplocastrum in benthos of Lake Baikal.</title>
        <authorList>
            <person name="Sorokovikova E."/>
            <person name="Tikhonova I."/>
            <person name="Krasnopeev A."/>
            <person name="Evseev P."/>
            <person name="Gladkikh A."/>
            <person name="Belykh O."/>
        </authorList>
    </citation>
    <scope>NUCLEOTIDE SEQUENCE</scope>
    <source>
        <strain evidence="1">BBK-W-15</strain>
    </source>
</reference>
<dbReference type="InterPro" id="IPR032774">
    <property type="entry name" value="WG_beta_rep"/>
</dbReference>
<keyword evidence="2" id="KW-1185">Reference proteome</keyword>
<dbReference type="PANTHER" id="PTHR37841:SF1">
    <property type="entry name" value="DUF3298 DOMAIN-CONTAINING PROTEIN"/>
    <property type="match status" value="1"/>
</dbReference>
<dbReference type="SUPFAM" id="SSF69360">
    <property type="entry name" value="Cell wall binding repeat"/>
    <property type="match status" value="1"/>
</dbReference>
<gene>
    <name evidence="1" type="ORF">NJ959_21305</name>
</gene>
<dbReference type="PANTHER" id="PTHR37841">
    <property type="entry name" value="GLR2918 PROTEIN"/>
    <property type="match status" value="1"/>
</dbReference>
<dbReference type="Pfam" id="PF14903">
    <property type="entry name" value="WG_beta_rep"/>
    <property type="match status" value="2"/>
</dbReference>
<dbReference type="Proteomes" id="UP001204953">
    <property type="component" value="Unassembled WGS sequence"/>
</dbReference>
<dbReference type="RefSeq" id="WP_254013718.1">
    <property type="nucleotide sequence ID" value="NZ_JAMZMM010000263.1"/>
</dbReference>
<proteinExistence type="predicted"/>
<sequence>MRKENGQIKSRTGYINKTGDFVIAPQFDSSFSGFFDNGLAIVSIGEKEGLIDKQGRFVLPPKFYSISDFVEGVATARLAKTESVYYYINSSGQVLPEYKNLSDDFSEGLVPVIVKVSPSGSRE</sequence>
<comment type="caution">
    <text evidence="1">The sequence shown here is derived from an EMBL/GenBank/DDBJ whole genome shotgun (WGS) entry which is preliminary data.</text>
</comment>
<evidence type="ECO:0000313" key="2">
    <source>
        <dbReference type="Proteomes" id="UP001204953"/>
    </source>
</evidence>